<dbReference type="AlphaFoldDB" id="A0A1M4W4S3"/>
<dbReference type="PIRSF" id="PIRSF010256">
    <property type="entry name" value="CoxE_vWa"/>
    <property type="match status" value="1"/>
</dbReference>
<evidence type="ECO:0000313" key="2">
    <source>
        <dbReference type="Proteomes" id="UP000184295"/>
    </source>
</evidence>
<evidence type="ECO:0008006" key="3">
    <source>
        <dbReference type="Google" id="ProtNLM"/>
    </source>
</evidence>
<reference evidence="2" key="1">
    <citation type="submission" date="2016-11" db="EMBL/GenBank/DDBJ databases">
        <authorList>
            <person name="Varghese N."/>
            <person name="Submissions S."/>
        </authorList>
    </citation>
    <scope>NUCLEOTIDE SEQUENCE [LARGE SCALE GENOMIC DNA]</scope>
    <source>
        <strain evidence="2">DSM 19514</strain>
    </source>
</reference>
<dbReference type="RefSeq" id="WP_072790899.1">
    <property type="nucleotide sequence ID" value="NZ_FQUL01000022.1"/>
</dbReference>
<gene>
    <name evidence="1" type="ORF">SAMN02745225_01540</name>
</gene>
<organism evidence="1 2">
    <name type="scientific">Ferrithrix thermotolerans DSM 19514</name>
    <dbReference type="NCBI Taxonomy" id="1121881"/>
    <lineage>
        <taxon>Bacteria</taxon>
        <taxon>Bacillati</taxon>
        <taxon>Actinomycetota</taxon>
        <taxon>Acidimicrobiia</taxon>
        <taxon>Acidimicrobiales</taxon>
        <taxon>Acidimicrobiaceae</taxon>
        <taxon>Ferrithrix</taxon>
    </lineage>
</organism>
<dbReference type="Proteomes" id="UP000184295">
    <property type="component" value="Unassembled WGS sequence"/>
</dbReference>
<dbReference type="STRING" id="1121881.SAMN02745225_01540"/>
<dbReference type="Pfam" id="PF05762">
    <property type="entry name" value="VWA_CoxE"/>
    <property type="match status" value="1"/>
</dbReference>
<evidence type="ECO:0000313" key="1">
    <source>
        <dbReference type="EMBL" id="SHE76197.1"/>
    </source>
</evidence>
<dbReference type="InterPro" id="IPR008912">
    <property type="entry name" value="Uncharacterised_CoxE"/>
</dbReference>
<dbReference type="InterPro" id="IPR011195">
    <property type="entry name" value="UCP010256"/>
</dbReference>
<dbReference type="OrthoDB" id="5174525at2"/>
<protein>
    <recommendedName>
        <fullName evidence="3">VWA domain containing CoxE-like protein</fullName>
    </recommendedName>
</protein>
<dbReference type="EMBL" id="FQUL01000022">
    <property type="protein sequence ID" value="SHE76197.1"/>
    <property type="molecule type" value="Genomic_DNA"/>
</dbReference>
<accession>A0A1M4W4S3</accession>
<dbReference type="PANTHER" id="PTHR39338:SF5">
    <property type="entry name" value="BLR6139 PROTEIN"/>
    <property type="match status" value="1"/>
</dbReference>
<name>A0A1M4W4S3_9ACTN</name>
<proteinExistence type="predicted"/>
<keyword evidence="2" id="KW-1185">Reference proteome</keyword>
<sequence>MNDQLLAFVDVLREGNVKVSQAEVVDAYGALPLIDVMDRSEFRETLAATLIKDVKHRALFDRLFDVFFPLGPTNAEESEFVNDPEHTPSSEDLADELREQIVDALLENDLLALRLALRRAVTRFAGIEKGRPVGGVYYTYRTLRQIDLEEVLKGFLYGLSFGEDTTVERDRTKATEGVSRLIRSEVESEVLRRLVGDRGSRAVAKTLALKLPEDVDIVHASKDELEALHKVMEPLARKLASRLAQRHISQRDASLDFRRTVREAMSYGGTPARVYFRKPKVSKPEVVLLSDISGSVASFARFTMQLLYAMTNAFSKIRSFVFIDTVDEVTKYFSGGESIQGALLQVTTKAKVVGLDGHSDYGNSLSVFEERYLEAITKRTTVIVCGDARNNYHPPQEEVLGRIKDRAKKVFWLNPEPKSYWNSGDSVVSIYGQFCDGVFECRTLRQLEEFVVRGV</sequence>
<dbReference type="PANTHER" id="PTHR39338">
    <property type="entry name" value="BLL5662 PROTEIN-RELATED"/>
    <property type="match status" value="1"/>
</dbReference>